<dbReference type="RefSeq" id="WP_324609212.1">
    <property type="nucleotide sequence ID" value="NZ_FMBL01000001.1"/>
</dbReference>
<dbReference type="STRING" id="1505727.GA0061077_0413"/>
<sequence length="171" mass="19303">MNMNGQMELMPRLVTMTNGTTSSLPSYDGYVHAELSNQPISYHISRCYPGTLSEAECQRFALASCRIACMSMDVIRGRIPPRKLQRVLNASCLRRLETMAYLLENHLRTHQELKARLSYLPAMPTLVYGTLVSLDTTEIVVNLMVGKDSYWVNLVLKRVGSRWICTTADLG</sequence>
<evidence type="ECO:0000313" key="1">
    <source>
        <dbReference type="EMBL" id="SCC78765.1"/>
    </source>
</evidence>
<reference evidence="2" key="1">
    <citation type="submission" date="2016-08" db="EMBL/GenBank/DDBJ databases">
        <authorList>
            <person name="Varghese N."/>
            <person name="Submissions Spin"/>
        </authorList>
    </citation>
    <scope>NUCLEOTIDE SEQUENCE [LARGE SCALE GENOMIC DNA]</scope>
    <source>
        <strain evidence="2">R-52791</strain>
    </source>
</reference>
<dbReference type="EMBL" id="FMBL01000001">
    <property type="protein sequence ID" value="SCC78765.1"/>
    <property type="molecule type" value="Genomic_DNA"/>
</dbReference>
<dbReference type="InterPro" id="IPR045596">
    <property type="entry name" value="DUF6459"/>
</dbReference>
<accession>A0A1C4H1J3</accession>
<gene>
    <name evidence="1" type="ORF">GA0061077_0413</name>
</gene>
<proteinExistence type="predicted"/>
<dbReference type="Pfam" id="PF20060">
    <property type="entry name" value="DUF6459"/>
    <property type="match status" value="1"/>
</dbReference>
<evidence type="ECO:0000313" key="2">
    <source>
        <dbReference type="Proteomes" id="UP000242610"/>
    </source>
</evidence>
<name>A0A1C4H1J3_9BIFI</name>
<organism evidence="1 2">
    <name type="scientific">Bifidobacterium commune</name>
    <dbReference type="NCBI Taxonomy" id="1505727"/>
    <lineage>
        <taxon>Bacteria</taxon>
        <taxon>Bacillati</taxon>
        <taxon>Actinomycetota</taxon>
        <taxon>Actinomycetes</taxon>
        <taxon>Bifidobacteriales</taxon>
        <taxon>Bifidobacteriaceae</taxon>
        <taxon>Bifidobacterium</taxon>
    </lineage>
</organism>
<protein>
    <submittedName>
        <fullName evidence="1">Uncharacterized protein</fullName>
    </submittedName>
</protein>
<dbReference type="AlphaFoldDB" id="A0A1C4H1J3"/>
<keyword evidence="2" id="KW-1185">Reference proteome</keyword>
<dbReference type="Proteomes" id="UP000242610">
    <property type="component" value="Unassembled WGS sequence"/>
</dbReference>